<feature type="region of interest" description="Disordered" evidence="1">
    <location>
        <begin position="149"/>
        <end position="175"/>
    </location>
</feature>
<evidence type="ECO:0000256" key="1">
    <source>
        <dbReference type="SAM" id="MobiDB-lite"/>
    </source>
</evidence>
<dbReference type="AlphaFoldDB" id="A0A6C0CN14"/>
<accession>A0A6C0CN14</accession>
<dbReference type="Pfam" id="PF19196">
    <property type="entry name" value="DUF5871"/>
    <property type="match status" value="1"/>
</dbReference>
<proteinExistence type="predicted"/>
<reference evidence="2" key="1">
    <citation type="journal article" date="2020" name="Nature">
        <title>Giant virus diversity and host interactions through global metagenomics.</title>
        <authorList>
            <person name="Schulz F."/>
            <person name="Roux S."/>
            <person name="Paez-Espino D."/>
            <person name="Jungbluth S."/>
            <person name="Walsh D.A."/>
            <person name="Denef V.J."/>
            <person name="McMahon K.D."/>
            <person name="Konstantinidis K.T."/>
            <person name="Eloe-Fadrosh E.A."/>
            <person name="Kyrpides N.C."/>
            <person name="Woyke T."/>
        </authorList>
    </citation>
    <scope>NUCLEOTIDE SEQUENCE</scope>
    <source>
        <strain evidence="2">GVMAG-M-3300021389-45</strain>
    </source>
</reference>
<name>A0A6C0CN14_9ZZZZ</name>
<dbReference type="EMBL" id="MN739457">
    <property type="protein sequence ID" value="QHT05607.1"/>
    <property type="molecule type" value="Genomic_DNA"/>
</dbReference>
<sequence>MLFNKITKAEDGSRHVRTFTDDRKRVFLQLDDVKIVETRPEFVFELADRTQVDAIHEENIKNAIENSEEWFGRSLSESTLKRAYLKDDVIGAEILENAKVFSDAKEVVEYDSIVVDDKPCSIILEYSGLWFAKKTFGPSWNIVQVKLAPEPTPDPEPETETFDETYPEDYMFKDE</sequence>
<protein>
    <submittedName>
        <fullName evidence="2">Uncharacterized protein</fullName>
    </submittedName>
</protein>
<organism evidence="2">
    <name type="scientific">viral metagenome</name>
    <dbReference type="NCBI Taxonomy" id="1070528"/>
    <lineage>
        <taxon>unclassified sequences</taxon>
        <taxon>metagenomes</taxon>
        <taxon>organismal metagenomes</taxon>
    </lineage>
</organism>
<dbReference type="InterPro" id="IPR043804">
    <property type="entry name" value="DUF5871"/>
</dbReference>
<feature type="compositionally biased region" description="Acidic residues" evidence="1">
    <location>
        <begin position="153"/>
        <end position="167"/>
    </location>
</feature>
<evidence type="ECO:0000313" key="2">
    <source>
        <dbReference type="EMBL" id="QHT05607.1"/>
    </source>
</evidence>